<dbReference type="InterPro" id="IPR003995">
    <property type="entry name" value="RTX_toxin_determinant-A"/>
</dbReference>
<dbReference type="PANTHER" id="PTHR38340">
    <property type="entry name" value="S-LAYER PROTEIN"/>
    <property type="match status" value="1"/>
</dbReference>
<evidence type="ECO:0000256" key="7">
    <source>
        <dbReference type="ARBA" id="ARBA00023136"/>
    </source>
</evidence>
<evidence type="ECO:0000256" key="4">
    <source>
        <dbReference type="ARBA" id="ARBA00022656"/>
    </source>
</evidence>
<dbReference type="GO" id="GO:0004435">
    <property type="term" value="F:phosphatidylinositol-4,5-bisphosphate phospholipase C activity"/>
    <property type="evidence" value="ECO:0007669"/>
    <property type="project" value="InterPro"/>
</dbReference>
<dbReference type="PANTHER" id="PTHR38340:SF1">
    <property type="entry name" value="S-LAYER PROTEIN"/>
    <property type="match status" value="1"/>
</dbReference>
<evidence type="ECO:0000256" key="3">
    <source>
        <dbReference type="ARBA" id="ARBA00022525"/>
    </source>
</evidence>
<keyword evidence="6" id="KW-0843">Virulence</keyword>
<dbReference type="GO" id="GO:0035556">
    <property type="term" value="P:intracellular signal transduction"/>
    <property type="evidence" value="ECO:0007669"/>
    <property type="project" value="InterPro"/>
</dbReference>
<feature type="domain" description="PI-PLC Y-box" evidence="8">
    <location>
        <begin position="172"/>
        <end position="212"/>
    </location>
</feature>
<dbReference type="PROSITE" id="PS50008">
    <property type="entry name" value="PIPLC_Y_DOMAIN"/>
    <property type="match status" value="1"/>
</dbReference>
<evidence type="ECO:0000256" key="1">
    <source>
        <dbReference type="ARBA" id="ARBA00004370"/>
    </source>
</evidence>
<dbReference type="Pfam" id="PF00353">
    <property type="entry name" value="HemolysinCabind"/>
    <property type="match status" value="8"/>
</dbReference>
<protein>
    <submittedName>
        <fullName evidence="9">Calcium-binding protein</fullName>
    </submittedName>
</protein>
<dbReference type="AlphaFoldDB" id="A0AAE4JVX9"/>
<dbReference type="GO" id="GO:0006629">
    <property type="term" value="P:lipid metabolic process"/>
    <property type="evidence" value="ECO:0007669"/>
    <property type="project" value="InterPro"/>
</dbReference>
<dbReference type="Gene3D" id="2.150.10.10">
    <property type="entry name" value="Serralysin-like metalloprotease, C-terminal"/>
    <property type="match status" value="5"/>
</dbReference>
<keyword evidence="7" id="KW-0472">Membrane</keyword>
<reference evidence="10" key="1">
    <citation type="submission" date="2023-07" db="EMBL/GenBank/DDBJ databases">
        <authorList>
            <person name="Luz R."/>
            <person name="Cordeiro R."/>
            <person name="Fonseca A."/>
            <person name="Goncalves V."/>
        </authorList>
    </citation>
    <scope>NUCLEOTIDE SEQUENCE [LARGE SCALE GENOMIC DNA]</scope>
    <source>
        <strain evidence="10">BACA0444</strain>
    </source>
</reference>
<dbReference type="InterPro" id="IPR001711">
    <property type="entry name" value="PLipase_C_Pinositol-sp_Y"/>
</dbReference>
<comment type="caution">
    <text evidence="9">The sequence shown here is derived from an EMBL/GenBank/DDBJ whole genome shotgun (WGS) entry which is preliminary data.</text>
</comment>
<dbReference type="InterPro" id="IPR050557">
    <property type="entry name" value="RTX_toxin/Mannuronan_C5-epim"/>
</dbReference>
<dbReference type="GO" id="GO:0016020">
    <property type="term" value="C:membrane"/>
    <property type="evidence" value="ECO:0007669"/>
    <property type="project" value="UniProtKB-SubCell"/>
</dbReference>
<dbReference type="PRINTS" id="PR00313">
    <property type="entry name" value="CABNDNGRPT"/>
</dbReference>
<proteinExistence type="predicted"/>
<name>A0AAE4JVX9_9CYAN</name>
<dbReference type="PRINTS" id="PR01488">
    <property type="entry name" value="RTXTOXINA"/>
</dbReference>
<sequence length="1154" mass="120167">MAGLFNNALIGQENDGVQDLLLRRTNLTRTTSPAQEKLDQLNAKMNALANGTPTTRPAPPTLTQFSTVAPNTGITGLPPGPNNPLSQPVNTFINENQGTFTTQNQTPFFVGLWGDASKVNYFNDYVRVGRGDIYAIITDDGVSRPGIPYDPRPSGEYDPDPSTPGIELDNYPQSYWTFPVELKAVYNFTADGKFYLYEGYQYANRNEGYILRFDEYTGTYTVNDQGIITVKFTAASQVYYSDWQDRYETGTIFDIPDRHYLIRPDDQSNGMHITEMVRLPDGSFQPIENNPNGWVYAPASGVKGDLNGDGVVNPNDGAVIAGTLRADLLVGTINSDTIIGREGNDLIIGNEGLDVFQGGAGSDRFAVMVHANSMDTISDFNPNEDIIALQTMGDGRAANSFFLANQFEIGPQATRTTTRVFYDHLTGKIFYDGDGSGSQAARQIALIAPNLINLNYTNFYTFAIENFRDLRAITKPNPIINNPTQGNDEIYGTVLDDRLFGLGGNDTLEGLLGNDFLDGGLGVDRMLGGLGNDVYVVDNSGDVVIEVANGGIDEVQSFISYTLGANLENLTLLGTGNINGIGNTGNNSIIGNAGNNILNGSVGSDWAAGAAGNDTYIVDNAGDKVVESANEGIDIIQASVSYILTPHVENLTLTGTAAINGTGNDLNNTILGNGANNTLTGEAGDDLLNGGAGADRLVGGLGNDTYVVDNAGDVVVEAASQGVDTVQTGLAHSLGANLENLILTGTAAINGTGNSLNNTITGNSASNILNGGLGADRLIGGLGNDTYIVDNAGDVVSEISTITTEIDTVQSAITYSLGANLENLILTGTAAINGTGNSLNNTITGNSGNNALNGGLGADRLIGGLGNDTYIVDNAGDVVSEISTITTEIDTVQSVITYSLGANLENLILMGTTAINGTGNSLNNTITGNSGNNVLNGGLGADRLIGGLGNDTYIVDNAGDVVSETSTNATEIDTVQSAITYSLGANLENLILTGTAAINGTGNSLNNTITGNSGNNTLNGGLGADRLIGGDGSDLLVGGAGNDSLTGGNGNDFFRFTARTEGIDTITDFTKVSGNSDRIEVLGSGFGGGLVVGTLAVSQFILGTAATSSTHRFIYNQSTGGLFFDADGFGGTAQTQIATLSTKPGLVASDILIV</sequence>
<evidence type="ECO:0000256" key="2">
    <source>
        <dbReference type="ARBA" id="ARBA00004613"/>
    </source>
</evidence>
<dbReference type="GO" id="GO:0090729">
    <property type="term" value="F:toxin activity"/>
    <property type="evidence" value="ECO:0007669"/>
    <property type="project" value="UniProtKB-KW"/>
</dbReference>
<accession>A0AAE4JVX9</accession>
<dbReference type="SUPFAM" id="SSF51120">
    <property type="entry name" value="beta-Roll"/>
    <property type="match status" value="6"/>
</dbReference>
<keyword evidence="3" id="KW-0964">Secreted</keyword>
<dbReference type="InterPro" id="IPR011049">
    <property type="entry name" value="Serralysin-like_metalloprot_C"/>
</dbReference>
<dbReference type="GO" id="GO:0005576">
    <property type="term" value="C:extracellular region"/>
    <property type="evidence" value="ECO:0007669"/>
    <property type="project" value="UniProtKB-SubCell"/>
</dbReference>
<dbReference type="EMBL" id="JAVMIP010000001">
    <property type="protein sequence ID" value="MDS3859528.1"/>
    <property type="molecule type" value="Genomic_DNA"/>
</dbReference>
<dbReference type="GO" id="GO:0005509">
    <property type="term" value="F:calcium ion binding"/>
    <property type="evidence" value="ECO:0007669"/>
    <property type="project" value="InterPro"/>
</dbReference>
<keyword evidence="10" id="KW-1185">Reference proteome</keyword>
<gene>
    <name evidence="9" type="ORF">RIF25_01775</name>
</gene>
<evidence type="ECO:0000313" key="9">
    <source>
        <dbReference type="EMBL" id="MDS3859528.1"/>
    </source>
</evidence>
<dbReference type="InterPro" id="IPR018511">
    <property type="entry name" value="Hemolysin-typ_Ca-bd_CS"/>
</dbReference>
<evidence type="ECO:0000313" key="10">
    <source>
        <dbReference type="Proteomes" id="UP001268256"/>
    </source>
</evidence>
<comment type="subcellular location">
    <subcellularLocation>
        <location evidence="1">Membrane</location>
    </subcellularLocation>
    <subcellularLocation>
        <location evidence="2">Secreted</location>
    </subcellularLocation>
</comment>
<dbReference type="Proteomes" id="UP001268256">
    <property type="component" value="Unassembled WGS sequence"/>
</dbReference>
<evidence type="ECO:0000256" key="5">
    <source>
        <dbReference type="ARBA" id="ARBA00022737"/>
    </source>
</evidence>
<keyword evidence="4" id="KW-0800">Toxin</keyword>
<evidence type="ECO:0000256" key="6">
    <source>
        <dbReference type="ARBA" id="ARBA00023026"/>
    </source>
</evidence>
<organism evidence="9 10">
    <name type="scientific">Pseudocalidococcus azoricus BACA0444</name>
    <dbReference type="NCBI Taxonomy" id="2918990"/>
    <lineage>
        <taxon>Bacteria</taxon>
        <taxon>Bacillati</taxon>
        <taxon>Cyanobacteriota</taxon>
        <taxon>Cyanophyceae</taxon>
        <taxon>Acaryochloridales</taxon>
        <taxon>Thermosynechococcaceae</taxon>
        <taxon>Pseudocalidococcus</taxon>
        <taxon>Pseudocalidococcus azoricus</taxon>
    </lineage>
</organism>
<dbReference type="InterPro" id="IPR001343">
    <property type="entry name" value="Hemolysn_Ca-bd"/>
</dbReference>
<dbReference type="PROSITE" id="PS00330">
    <property type="entry name" value="HEMOLYSIN_CALCIUM"/>
    <property type="match status" value="4"/>
</dbReference>
<keyword evidence="5" id="KW-0677">Repeat</keyword>
<evidence type="ECO:0000259" key="8">
    <source>
        <dbReference type="PROSITE" id="PS50008"/>
    </source>
</evidence>